<keyword evidence="1" id="KW-0472">Membrane</keyword>
<organism evidence="2 3">
    <name type="scientific">Leifsonia tongyongensis</name>
    <dbReference type="NCBI Taxonomy" id="1268043"/>
    <lineage>
        <taxon>Bacteria</taxon>
        <taxon>Bacillati</taxon>
        <taxon>Actinomycetota</taxon>
        <taxon>Actinomycetes</taxon>
        <taxon>Micrococcales</taxon>
        <taxon>Microbacteriaceae</taxon>
        <taxon>Leifsonia</taxon>
    </lineage>
</organism>
<keyword evidence="1" id="KW-1133">Transmembrane helix</keyword>
<dbReference type="Proteomes" id="UP000474967">
    <property type="component" value="Unassembled WGS sequence"/>
</dbReference>
<feature type="transmembrane region" description="Helical" evidence="1">
    <location>
        <begin position="38"/>
        <end position="62"/>
    </location>
</feature>
<accession>A0A6L9XVE8</accession>
<protein>
    <submittedName>
        <fullName evidence="2">Uncharacterized protein</fullName>
    </submittedName>
</protein>
<sequence>MHQPTRKDRFRPVELLVISAILAVFVGLVVLMSTRQLLLASIFLGIAFIVALVGLAMFSLAFKPNAEEVSDLEEQNRGDDSTH</sequence>
<feature type="transmembrane region" description="Helical" evidence="1">
    <location>
        <begin position="12"/>
        <end position="32"/>
    </location>
</feature>
<dbReference type="EMBL" id="JAAGWY010000001">
    <property type="protein sequence ID" value="NEN05235.1"/>
    <property type="molecule type" value="Genomic_DNA"/>
</dbReference>
<reference evidence="2 3" key="1">
    <citation type="journal article" date="2014" name="J. Microbiol.">
        <title>Diaminobutyricibacter tongyongensis gen. nov., sp. nov. and Homoserinibacter gongjuensis gen. nov., sp. nov. belong to the family Microbacteriaceae.</title>
        <authorList>
            <person name="Kim S.J."/>
            <person name="Ahn J.H."/>
            <person name="Weon H.Y."/>
            <person name="Hamada M."/>
            <person name="Suzuki K."/>
            <person name="Kwon S.W."/>
        </authorList>
    </citation>
    <scope>NUCLEOTIDE SEQUENCE [LARGE SCALE GENOMIC DNA]</scope>
    <source>
        <strain evidence="2 3">NBRC 108724</strain>
    </source>
</reference>
<evidence type="ECO:0000256" key="1">
    <source>
        <dbReference type="SAM" id="Phobius"/>
    </source>
</evidence>
<evidence type="ECO:0000313" key="2">
    <source>
        <dbReference type="EMBL" id="NEN05235.1"/>
    </source>
</evidence>
<proteinExistence type="predicted"/>
<gene>
    <name evidence="2" type="ORF">G3T36_05055</name>
</gene>
<keyword evidence="3" id="KW-1185">Reference proteome</keyword>
<name>A0A6L9XVE8_9MICO</name>
<comment type="caution">
    <text evidence="2">The sequence shown here is derived from an EMBL/GenBank/DDBJ whole genome shotgun (WGS) entry which is preliminary data.</text>
</comment>
<evidence type="ECO:0000313" key="3">
    <source>
        <dbReference type="Proteomes" id="UP000474967"/>
    </source>
</evidence>
<keyword evidence="1" id="KW-0812">Transmembrane</keyword>
<dbReference type="AlphaFoldDB" id="A0A6L9XVE8"/>